<dbReference type="EMBL" id="KN837130">
    <property type="protein sequence ID" value="KIJ42344.1"/>
    <property type="molecule type" value="Genomic_DNA"/>
</dbReference>
<reference evidence="2 3" key="1">
    <citation type="submission" date="2014-06" db="EMBL/GenBank/DDBJ databases">
        <title>Evolutionary Origins and Diversification of the Mycorrhizal Mutualists.</title>
        <authorList>
            <consortium name="DOE Joint Genome Institute"/>
            <consortium name="Mycorrhizal Genomics Consortium"/>
            <person name="Kohler A."/>
            <person name="Kuo A."/>
            <person name="Nagy L.G."/>
            <person name="Floudas D."/>
            <person name="Copeland A."/>
            <person name="Barry K.W."/>
            <person name="Cichocki N."/>
            <person name="Veneault-Fourrey C."/>
            <person name="LaButti K."/>
            <person name="Lindquist E.A."/>
            <person name="Lipzen A."/>
            <person name="Lundell T."/>
            <person name="Morin E."/>
            <person name="Murat C."/>
            <person name="Riley R."/>
            <person name="Ohm R."/>
            <person name="Sun H."/>
            <person name="Tunlid A."/>
            <person name="Henrissat B."/>
            <person name="Grigoriev I.V."/>
            <person name="Hibbett D.S."/>
            <person name="Martin F."/>
        </authorList>
    </citation>
    <scope>NUCLEOTIDE SEQUENCE [LARGE SCALE GENOMIC DNA]</scope>
    <source>
        <strain evidence="2 3">SS14</strain>
    </source>
</reference>
<name>A0A0C9V5Y0_SPHS4</name>
<evidence type="ECO:0000259" key="1">
    <source>
        <dbReference type="Pfam" id="PF00611"/>
    </source>
</evidence>
<accession>A0A0C9V5Y0</accession>
<feature type="non-terminal residue" evidence="2">
    <location>
        <position position="1"/>
    </location>
</feature>
<dbReference type="HOGENOM" id="CLU_2801151_0_0_1"/>
<evidence type="ECO:0000313" key="2">
    <source>
        <dbReference type="EMBL" id="KIJ42344.1"/>
    </source>
</evidence>
<organism evidence="2 3">
    <name type="scientific">Sphaerobolus stellatus (strain SS14)</name>
    <dbReference type="NCBI Taxonomy" id="990650"/>
    <lineage>
        <taxon>Eukaryota</taxon>
        <taxon>Fungi</taxon>
        <taxon>Dikarya</taxon>
        <taxon>Basidiomycota</taxon>
        <taxon>Agaricomycotina</taxon>
        <taxon>Agaricomycetes</taxon>
        <taxon>Phallomycetidae</taxon>
        <taxon>Geastrales</taxon>
        <taxon>Sphaerobolaceae</taxon>
        <taxon>Sphaerobolus</taxon>
    </lineage>
</organism>
<sequence>MPPTLYYGSELPDNVDKISGLSETQLGLLSDVREVFRERVALERDYATKLQALAKKAQDKKSKRISKL</sequence>
<dbReference type="InterPro" id="IPR001060">
    <property type="entry name" value="FCH_dom"/>
</dbReference>
<dbReference type="Proteomes" id="UP000054279">
    <property type="component" value="Unassembled WGS sequence"/>
</dbReference>
<dbReference type="InterPro" id="IPR027267">
    <property type="entry name" value="AH/BAR_dom_sf"/>
</dbReference>
<dbReference type="Gene3D" id="1.20.1270.60">
    <property type="entry name" value="Arfaptin homology (AH) domain/BAR domain"/>
    <property type="match status" value="1"/>
</dbReference>
<dbReference type="SUPFAM" id="SSF103657">
    <property type="entry name" value="BAR/IMD domain-like"/>
    <property type="match status" value="1"/>
</dbReference>
<proteinExistence type="predicted"/>
<dbReference type="OrthoDB" id="8783038at2759"/>
<dbReference type="Pfam" id="PF00611">
    <property type="entry name" value="FCH"/>
    <property type="match status" value="1"/>
</dbReference>
<gene>
    <name evidence="2" type="ORF">M422DRAFT_254414</name>
</gene>
<feature type="domain" description="FCH" evidence="1">
    <location>
        <begin position="16"/>
        <end position="63"/>
    </location>
</feature>
<keyword evidence="3" id="KW-1185">Reference proteome</keyword>
<protein>
    <recommendedName>
        <fullName evidence="1">FCH domain-containing protein</fullName>
    </recommendedName>
</protein>
<evidence type="ECO:0000313" key="3">
    <source>
        <dbReference type="Proteomes" id="UP000054279"/>
    </source>
</evidence>
<dbReference type="AlphaFoldDB" id="A0A0C9V5Y0"/>